<sequence>MKKVVLLAVAAALSVLAIASFSGCALSALSSQSKPADVDDGMTTVEHDGYSFKCPSDWEWEKYTDDSFVCRFTDEEKSGFIFIQEVTAKYGDPSGAISLDEIYDTWLADDSEKTYKGIEEFSVGGYDWVKAIEKRNDKKGQIAIGSVSSSKYLVIDYVYYDQPKHKADFDKMLDSIKLI</sequence>
<dbReference type="Proteomes" id="UP000000954">
    <property type="component" value="Chromosome"/>
</dbReference>
<evidence type="ECO:0000313" key="2">
    <source>
        <dbReference type="EMBL" id="ACU94031.1"/>
    </source>
</evidence>
<name>C7MM91_CRYCD</name>
<proteinExistence type="predicted"/>
<accession>C7MM91</accession>
<organism evidence="2 3">
    <name type="scientific">Cryptobacterium curtum (strain ATCC 700683 / DSM 15641 / CCUG 43107 / 12-3)</name>
    <dbReference type="NCBI Taxonomy" id="469378"/>
    <lineage>
        <taxon>Bacteria</taxon>
        <taxon>Bacillati</taxon>
        <taxon>Actinomycetota</taxon>
        <taxon>Coriobacteriia</taxon>
        <taxon>Eggerthellales</taxon>
        <taxon>Eggerthellaceae</taxon>
        <taxon>Cryptobacterium</taxon>
    </lineage>
</organism>
<keyword evidence="3" id="KW-1185">Reference proteome</keyword>
<dbReference type="KEGG" id="ccu:Ccur_03040"/>
<dbReference type="STRING" id="469378.Ccur_03040"/>
<dbReference type="AlphaFoldDB" id="C7MM91"/>
<reference evidence="2 3" key="1">
    <citation type="journal article" date="2009" name="Stand. Genomic Sci.">
        <title>Complete genome sequence of Cryptobacterium curtum type strain (12-3).</title>
        <authorList>
            <person name="Mavrommatis K."/>
            <person name="Pukall R."/>
            <person name="Rohde C."/>
            <person name="Chen F."/>
            <person name="Sims D."/>
            <person name="Brettin T."/>
            <person name="Kuske C."/>
            <person name="Detter J.C."/>
            <person name="Han C."/>
            <person name="Lapidus A."/>
            <person name="Copeland A."/>
            <person name="Glavina Del Rio T."/>
            <person name="Nolan M."/>
            <person name="Lucas S."/>
            <person name="Tice H."/>
            <person name="Cheng J.F."/>
            <person name="Bruce D."/>
            <person name="Goodwin L."/>
            <person name="Pitluck S."/>
            <person name="Ovchinnikova G."/>
            <person name="Pati A."/>
            <person name="Ivanova N."/>
            <person name="Chen A."/>
            <person name="Palaniappan K."/>
            <person name="Chain P."/>
            <person name="D'haeseleer P."/>
            <person name="Goker M."/>
            <person name="Bristow J."/>
            <person name="Eisen J.A."/>
            <person name="Markowitz V."/>
            <person name="Hugenholtz P."/>
            <person name="Rohde M."/>
            <person name="Klenk H.P."/>
            <person name="Kyrpides N.C."/>
        </authorList>
    </citation>
    <scope>NUCLEOTIDE SEQUENCE [LARGE SCALE GENOMIC DNA]</scope>
    <source>
        <strain evidence="3">ATCC 700683 / DSM 15641 / 12-3</strain>
    </source>
</reference>
<protein>
    <recommendedName>
        <fullName evidence="4">PsbP C-terminal domain-containing protein</fullName>
    </recommendedName>
</protein>
<dbReference type="PROSITE" id="PS51257">
    <property type="entry name" value="PROKAR_LIPOPROTEIN"/>
    <property type="match status" value="1"/>
</dbReference>
<evidence type="ECO:0008006" key="4">
    <source>
        <dbReference type="Google" id="ProtNLM"/>
    </source>
</evidence>
<dbReference type="RefSeq" id="WP_012802719.1">
    <property type="nucleotide sequence ID" value="NC_013170.1"/>
</dbReference>
<evidence type="ECO:0000313" key="3">
    <source>
        <dbReference type="Proteomes" id="UP000000954"/>
    </source>
</evidence>
<dbReference type="HOGENOM" id="CLU_1501103_0_0_11"/>
<feature type="signal peptide" evidence="1">
    <location>
        <begin position="1"/>
        <end position="27"/>
    </location>
</feature>
<gene>
    <name evidence="2" type="ordered locus">Ccur_03040</name>
</gene>
<feature type="chain" id="PRO_5039205935" description="PsbP C-terminal domain-containing protein" evidence="1">
    <location>
        <begin position="28"/>
        <end position="179"/>
    </location>
</feature>
<dbReference type="EMBL" id="CP001682">
    <property type="protein sequence ID" value="ACU94031.1"/>
    <property type="molecule type" value="Genomic_DNA"/>
</dbReference>
<keyword evidence="1" id="KW-0732">Signal</keyword>
<evidence type="ECO:0000256" key="1">
    <source>
        <dbReference type="SAM" id="SignalP"/>
    </source>
</evidence>